<dbReference type="InterPro" id="IPR027417">
    <property type="entry name" value="P-loop_NTPase"/>
</dbReference>
<feature type="domain" description="ABC transporter" evidence="9">
    <location>
        <begin position="24"/>
        <end position="265"/>
    </location>
</feature>
<accession>A0A4R8A430</accession>
<keyword evidence="3" id="KW-0762">Sugar transport</keyword>
<dbReference type="RefSeq" id="WP_134119415.1">
    <property type="nucleotide sequence ID" value="NZ_SODF01000001.1"/>
</dbReference>
<keyword evidence="4" id="KW-0677">Repeat</keyword>
<dbReference type="InterPro" id="IPR003593">
    <property type="entry name" value="AAA+_ATPase"/>
</dbReference>
<dbReference type="PROSITE" id="PS50893">
    <property type="entry name" value="ABC_TRANSPORTER_2"/>
    <property type="match status" value="2"/>
</dbReference>
<keyword evidence="11" id="KW-1185">Reference proteome</keyword>
<evidence type="ECO:0000256" key="6">
    <source>
        <dbReference type="ARBA" id="ARBA00022840"/>
    </source>
</evidence>
<evidence type="ECO:0000313" key="11">
    <source>
        <dbReference type="Proteomes" id="UP000295447"/>
    </source>
</evidence>
<dbReference type="InterPro" id="IPR017871">
    <property type="entry name" value="ABC_transporter-like_CS"/>
</dbReference>
<sequence>MVENTGTLASRTLAGEPSGAAAGLEVAAVSKRFGTHLVLDDLDLTVRPGEVHALVGHNGSGKSTLVKILAGFHQPERGARGRVNGSGFTLGDVRSARTAGLRFVHQDLGLVETMSALDNVTLGHPYPHRQFGAIDWPRARKEAGALLASLGYDIDPRTPVCELSLADRTGIAIARALRGSTTGGRILVLDEPTAALPATGVHELFEVVTRLSASGAGVLYISHHLDEVFTIADRVTVLRDGRQVATRPTSEIDESQLVELMIGHDVRLHRRHSPAPRARRAALRVQDLGASQLSGIDFQIKPGEIVGVAGVAGSGRDELASALFGTAPRRGEVVLDGKPLPAGRPDLSIRRGLGLLAADRAVTGLVPTMSVRQNLTLPKLRSSRRGLFLSRRTEEHESARWLDQLGVKLRHSSQPITELSGGNQQKVLLGRWLRAGPAVLILDEPTQGVDVGAIESIYTVIREHAERGTAYLVCSSDADELISLCDRILVLRRGRIAAELSGDDLRRDVVDRACLIQPKSEEP</sequence>
<dbReference type="Pfam" id="PF00005">
    <property type="entry name" value="ABC_tran"/>
    <property type="match status" value="2"/>
</dbReference>
<dbReference type="PANTHER" id="PTHR43790">
    <property type="entry name" value="CARBOHYDRATE TRANSPORT ATP-BINDING PROTEIN MG119-RELATED"/>
    <property type="match status" value="1"/>
</dbReference>
<keyword evidence="7" id="KW-1278">Translocase</keyword>
<dbReference type="CDD" id="cd03215">
    <property type="entry name" value="ABC_Carb_Monos_II"/>
    <property type="match status" value="1"/>
</dbReference>
<evidence type="ECO:0000256" key="8">
    <source>
        <dbReference type="ARBA" id="ARBA00023136"/>
    </source>
</evidence>
<dbReference type="EMBL" id="SODF01000001">
    <property type="protein sequence ID" value="TDW24218.1"/>
    <property type="molecule type" value="Genomic_DNA"/>
</dbReference>
<organism evidence="10 11">
    <name type="scientific">Kribbella kalugense</name>
    <dbReference type="NCBI Taxonomy" id="2512221"/>
    <lineage>
        <taxon>Bacteria</taxon>
        <taxon>Bacillati</taxon>
        <taxon>Actinomycetota</taxon>
        <taxon>Actinomycetes</taxon>
        <taxon>Propionibacteriales</taxon>
        <taxon>Kribbellaceae</taxon>
        <taxon>Kribbella</taxon>
    </lineage>
</organism>
<dbReference type="OrthoDB" id="3311037at2"/>
<name>A0A4R8A430_9ACTN</name>
<evidence type="ECO:0000256" key="2">
    <source>
        <dbReference type="ARBA" id="ARBA00022475"/>
    </source>
</evidence>
<keyword evidence="5" id="KW-0547">Nucleotide-binding</keyword>
<keyword evidence="6 10" id="KW-0067">ATP-binding</keyword>
<dbReference type="CDD" id="cd03216">
    <property type="entry name" value="ABC_Carb_Monos_I"/>
    <property type="match status" value="1"/>
</dbReference>
<dbReference type="GO" id="GO:0005524">
    <property type="term" value="F:ATP binding"/>
    <property type="evidence" value="ECO:0007669"/>
    <property type="project" value="UniProtKB-KW"/>
</dbReference>
<evidence type="ECO:0000256" key="4">
    <source>
        <dbReference type="ARBA" id="ARBA00022737"/>
    </source>
</evidence>
<evidence type="ECO:0000256" key="7">
    <source>
        <dbReference type="ARBA" id="ARBA00022967"/>
    </source>
</evidence>
<evidence type="ECO:0000256" key="1">
    <source>
        <dbReference type="ARBA" id="ARBA00022448"/>
    </source>
</evidence>
<keyword evidence="8" id="KW-0472">Membrane</keyword>
<dbReference type="Gene3D" id="3.40.50.300">
    <property type="entry name" value="P-loop containing nucleotide triphosphate hydrolases"/>
    <property type="match status" value="2"/>
</dbReference>
<dbReference type="InterPro" id="IPR050107">
    <property type="entry name" value="ABC_carbohydrate_import_ATPase"/>
</dbReference>
<dbReference type="AlphaFoldDB" id="A0A4R8A430"/>
<feature type="domain" description="ABC transporter" evidence="9">
    <location>
        <begin position="278"/>
        <end position="518"/>
    </location>
</feature>
<evidence type="ECO:0000259" key="9">
    <source>
        <dbReference type="PROSITE" id="PS50893"/>
    </source>
</evidence>
<dbReference type="PROSITE" id="PS00211">
    <property type="entry name" value="ABC_TRANSPORTER_1"/>
    <property type="match status" value="1"/>
</dbReference>
<dbReference type="SUPFAM" id="SSF52540">
    <property type="entry name" value="P-loop containing nucleoside triphosphate hydrolases"/>
    <property type="match status" value="2"/>
</dbReference>
<keyword evidence="1" id="KW-0813">Transport</keyword>
<comment type="caution">
    <text evidence="10">The sequence shown here is derived from an EMBL/GenBank/DDBJ whole genome shotgun (WGS) entry which is preliminary data.</text>
</comment>
<evidence type="ECO:0000256" key="3">
    <source>
        <dbReference type="ARBA" id="ARBA00022597"/>
    </source>
</evidence>
<evidence type="ECO:0000313" key="10">
    <source>
        <dbReference type="EMBL" id="TDW24218.1"/>
    </source>
</evidence>
<dbReference type="InterPro" id="IPR003439">
    <property type="entry name" value="ABC_transporter-like_ATP-bd"/>
</dbReference>
<proteinExistence type="predicted"/>
<dbReference type="SMART" id="SM00382">
    <property type="entry name" value="AAA"/>
    <property type="match status" value="2"/>
</dbReference>
<keyword evidence="2" id="KW-1003">Cell membrane</keyword>
<evidence type="ECO:0000256" key="5">
    <source>
        <dbReference type="ARBA" id="ARBA00022741"/>
    </source>
</evidence>
<dbReference type="GO" id="GO:0016887">
    <property type="term" value="F:ATP hydrolysis activity"/>
    <property type="evidence" value="ECO:0007669"/>
    <property type="project" value="InterPro"/>
</dbReference>
<gene>
    <name evidence="10" type="ORF">EV650_3086</name>
</gene>
<dbReference type="PANTHER" id="PTHR43790:SF3">
    <property type="entry name" value="D-ALLOSE IMPORT ATP-BINDING PROTEIN ALSA-RELATED"/>
    <property type="match status" value="1"/>
</dbReference>
<reference evidence="10 11" key="1">
    <citation type="submission" date="2019-03" db="EMBL/GenBank/DDBJ databases">
        <title>Genomic Encyclopedia of Type Strains, Phase III (KMG-III): the genomes of soil and plant-associated and newly described type strains.</title>
        <authorList>
            <person name="Whitman W."/>
        </authorList>
    </citation>
    <scope>NUCLEOTIDE SEQUENCE [LARGE SCALE GENOMIC DNA]</scope>
    <source>
        <strain evidence="10 11">VKM Ac-2570</strain>
    </source>
</reference>
<protein>
    <submittedName>
        <fullName evidence="10">Monosaccharide ABC transporter ATP-binding protein (CUT2 family)</fullName>
    </submittedName>
</protein>
<dbReference type="Proteomes" id="UP000295447">
    <property type="component" value="Unassembled WGS sequence"/>
</dbReference>